<name>A0ABS6TM84_STRHA</name>
<gene>
    <name evidence="2" type="ORF">STHAL_07005</name>
</gene>
<proteinExistence type="predicted"/>
<evidence type="ECO:0000256" key="1">
    <source>
        <dbReference type="SAM" id="MobiDB-lite"/>
    </source>
</evidence>
<evidence type="ECO:0000313" key="2">
    <source>
        <dbReference type="EMBL" id="MBV7669239.1"/>
    </source>
</evidence>
<accession>A0ABS6TM84</accession>
<protein>
    <submittedName>
        <fullName evidence="2">Uncharacterized protein</fullName>
    </submittedName>
</protein>
<organism evidence="2 3">
    <name type="scientific">Streptomyces halstedii</name>
    <dbReference type="NCBI Taxonomy" id="1944"/>
    <lineage>
        <taxon>Bacteria</taxon>
        <taxon>Bacillati</taxon>
        <taxon>Actinomycetota</taxon>
        <taxon>Actinomycetes</taxon>
        <taxon>Kitasatosporales</taxon>
        <taxon>Streptomycetaceae</taxon>
        <taxon>Streptomyces</taxon>
    </lineage>
</organism>
<comment type="caution">
    <text evidence="2">The sequence shown here is derived from an EMBL/GenBank/DDBJ whole genome shotgun (WGS) entry which is preliminary data.</text>
</comment>
<dbReference type="EMBL" id="JAHUVW010000001">
    <property type="protein sequence ID" value="MBV7669239.1"/>
    <property type="molecule type" value="Genomic_DNA"/>
</dbReference>
<feature type="region of interest" description="Disordered" evidence="1">
    <location>
        <begin position="59"/>
        <end position="87"/>
    </location>
</feature>
<reference evidence="2 3" key="1">
    <citation type="submission" date="2021-07" db="EMBL/GenBank/DDBJ databases">
        <title>Sequencing Streptomyces halstedii LGO-A4 genome an citrus endophytic actinomycete.</title>
        <authorList>
            <person name="Samborskyy M."/>
            <person name="Scott N."/>
            <person name="Deglau R."/>
            <person name="Dickens S."/>
            <person name="Oliveira L.G."/>
        </authorList>
    </citation>
    <scope>NUCLEOTIDE SEQUENCE [LARGE SCALE GENOMIC DNA]</scope>
    <source>
        <strain evidence="2 3">LGO-A4</strain>
    </source>
</reference>
<evidence type="ECO:0000313" key="3">
    <source>
        <dbReference type="Proteomes" id="UP000735541"/>
    </source>
</evidence>
<sequence length="110" mass="11787">MPVRPVPVRICWIQAATVRAGIPDAWVRFWGGDGAQARTCVRGAGGVPPDPARLHQRALARAGDADDRVDAVPAGQQPGHRRPLLFGQLEADRHLEDVDGGRRLLAPSSS</sequence>
<dbReference type="Proteomes" id="UP000735541">
    <property type="component" value="Unassembled WGS sequence"/>
</dbReference>
<keyword evidence="3" id="KW-1185">Reference proteome</keyword>